<evidence type="ECO:0000256" key="4">
    <source>
        <dbReference type="ARBA" id="ARBA00022475"/>
    </source>
</evidence>
<dbReference type="GO" id="GO:0035804">
    <property type="term" value="F:structural constituent of egg coat"/>
    <property type="evidence" value="ECO:0007669"/>
    <property type="project" value="UniProtKB-UniRule"/>
</dbReference>
<reference evidence="17" key="3">
    <citation type="submission" date="2025-09" db="UniProtKB">
        <authorList>
            <consortium name="Ensembl"/>
        </authorList>
    </citation>
    <scope>IDENTIFICATION</scope>
</reference>
<evidence type="ECO:0000256" key="11">
    <source>
        <dbReference type="ARBA" id="ARBA00023136"/>
    </source>
</evidence>
<keyword evidence="8" id="KW-0812">Transmembrane</keyword>
<keyword evidence="7 14" id="KW-0165">Cleavage on pair of basic residues</keyword>
<dbReference type="Gene3D" id="2.60.40.3210">
    <property type="entry name" value="Zona pellucida, ZP-N domain"/>
    <property type="match status" value="1"/>
</dbReference>
<dbReference type="InterPro" id="IPR048290">
    <property type="entry name" value="ZP_chr"/>
</dbReference>
<reference evidence="17 18" key="1">
    <citation type="journal article" date="2021" name="G3 (Bethesda)">
        <title>Improved contiguity of the threespine stickleback genome using long-read sequencing.</title>
        <authorList>
            <person name="Nath S."/>
            <person name="Shaw D.E."/>
            <person name="White M.A."/>
        </authorList>
    </citation>
    <scope>NUCLEOTIDE SEQUENCE [LARGE SCALE GENOMIC DNA]</scope>
    <source>
        <strain evidence="17 18">Lake Benthic</strain>
    </source>
</reference>
<dbReference type="InterPro" id="IPR001507">
    <property type="entry name" value="ZP_dom"/>
</dbReference>
<keyword evidence="6 14" id="KW-0272">Extracellular matrix</keyword>
<evidence type="ECO:0000256" key="7">
    <source>
        <dbReference type="ARBA" id="ARBA00022685"/>
    </source>
</evidence>
<name>A0AAQ4S7J0_GASAC</name>
<dbReference type="InterPro" id="IPR055355">
    <property type="entry name" value="ZP-C"/>
</dbReference>
<dbReference type="Pfam" id="PF00100">
    <property type="entry name" value="Zona_pellucida"/>
    <property type="match status" value="1"/>
</dbReference>
<organism evidence="17 18">
    <name type="scientific">Gasterosteus aculeatus aculeatus</name>
    <name type="common">three-spined stickleback</name>
    <dbReference type="NCBI Taxonomy" id="481459"/>
    <lineage>
        <taxon>Eukaryota</taxon>
        <taxon>Metazoa</taxon>
        <taxon>Chordata</taxon>
        <taxon>Craniata</taxon>
        <taxon>Vertebrata</taxon>
        <taxon>Euteleostomi</taxon>
        <taxon>Actinopterygii</taxon>
        <taxon>Neopterygii</taxon>
        <taxon>Teleostei</taxon>
        <taxon>Neoteleostei</taxon>
        <taxon>Acanthomorphata</taxon>
        <taxon>Eupercaria</taxon>
        <taxon>Perciformes</taxon>
        <taxon>Cottioidei</taxon>
        <taxon>Gasterosteales</taxon>
        <taxon>Gasterosteidae</taxon>
        <taxon>Gasterosteus</taxon>
    </lineage>
</organism>
<dbReference type="SMART" id="SM00241">
    <property type="entry name" value="ZP"/>
    <property type="match status" value="1"/>
</dbReference>
<feature type="domain" description="ZP" evidence="16">
    <location>
        <begin position="137"/>
        <end position="397"/>
    </location>
</feature>
<comment type="subcellular location">
    <subcellularLocation>
        <location evidence="1">Secreted</location>
        <location evidence="1">Extracellular space</location>
        <location evidence="1">Extracellular matrix</location>
    </subcellularLocation>
    <subcellularLocation>
        <location evidence="14">Zona pellucida</location>
    </subcellularLocation>
    <subcellularLocation>
        <location evidence="14">Cell membrane</location>
        <topology evidence="14">Single-pass type I membrane protein</topology>
    </subcellularLocation>
</comment>
<keyword evidence="10" id="KW-1133">Transmembrane helix</keyword>
<evidence type="ECO:0000256" key="14">
    <source>
        <dbReference type="RuleBase" id="RU367066"/>
    </source>
</evidence>
<keyword evidence="4 14" id="KW-1003">Cell membrane</keyword>
<dbReference type="GeneTree" id="ENSGT01030000234567"/>
<evidence type="ECO:0000256" key="2">
    <source>
        <dbReference type="ARBA" id="ARBA00006735"/>
    </source>
</evidence>
<reference evidence="17" key="2">
    <citation type="submission" date="2025-08" db="UniProtKB">
        <authorList>
            <consortium name="Ensembl"/>
        </authorList>
    </citation>
    <scope>IDENTIFICATION</scope>
</reference>
<dbReference type="InterPro" id="IPR042235">
    <property type="entry name" value="ZP-C_dom"/>
</dbReference>
<feature type="signal peptide" evidence="14">
    <location>
        <begin position="1"/>
        <end position="19"/>
    </location>
</feature>
<dbReference type="PROSITE" id="PS51034">
    <property type="entry name" value="ZP_2"/>
    <property type="match status" value="1"/>
</dbReference>
<evidence type="ECO:0000256" key="15">
    <source>
        <dbReference type="SAM" id="MobiDB-lite"/>
    </source>
</evidence>
<dbReference type="FunFam" id="2.60.40.4100:FF:000002">
    <property type="entry name" value="Zona pellucida sperm-binding protein 3"/>
    <property type="match status" value="1"/>
</dbReference>
<keyword evidence="9 14" id="KW-0732">Signal</keyword>
<dbReference type="GO" id="GO:0007339">
    <property type="term" value="P:binding of sperm to zona pellucida"/>
    <property type="evidence" value="ECO:0007669"/>
    <property type="project" value="UniProtKB-UniRule"/>
</dbReference>
<evidence type="ECO:0000256" key="10">
    <source>
        <dbReference type="ARBA" id="ARBA00022989"/>
    </source>
</evidence>
<feature type="region of interest" description="Disordered" evidence="15">
    <location>
        <begin position="417"/>
        <end position="439"/>
    </location>
</feature>
<dbReference type="Pfam" id="PF23344">
    <property type="entry name" value="ZP-N"/>
    <property type="match status" value="1"/>
</dbReference>
<dbReference type="PRINTS" id="PR00023">
    <property type="entry name" value="ZPELLUCIDA"/>
</dbReference>
<dbReference type="AlphaFoldDB" id="A0AAQ4S7J0"/>
<dbReference type="Gene3D" id="2.60.40.4100">
    <property type="entry name" value="Zona pellucida, ZP-C domain"/>
    <property type="match status" value="1"/>
</dbReference>
<evidence type="ECO:0000256" key="9">
    <source>
        <dbReference type="ARBA" id="ARBA00022729"/>
    </source>
</evidence>
<evidence type="ECO:0000256" key="5">
    <source>
        <dbReference type="ARBA" id="ARBA00022525"/>
    </source>
</evidence>
<keyword evidence="18" id="KW-1185">Reference proteome</keyword>
<evidence type="ECO:0000313" key="17">
    <source>
        <dbReference type="Ensembl" id="ENSGACP00000070977.1"/>
    </source>
</evidence>
<comment type="function">
    <text evidence="14">Component of the zona pellucida, an extracellular matrix surrounding oocytes which mediates sperm binding, induction of the acrosome reaction and prevents post-fertilization polyspermy. The zona pellucida is composed of 3 to 4 glycoproteins, ZP1, ZP2, ZP3, and ZP4. ZP3 is essential for sperm binding and zona matrix formation.</text>
</comment>
<sequence length="465" mass="51837">MVMKWTVCLVALALLGSFCEEITCCCEAMVMKWTVCLVALALLGSFCEEITCCCEAMVMKWTVCLVALALLGSFCEAQWIPGVPTPNKQVPHNPQQTKQTFEKPLTWKYPEDPEPLPKDNVDFELRFPVAASSVSVDCREKIVHVEVQKDMFGTGQLINPTDLTLGNCAAVGEDTNAQVLIYEAQLQDCLSALTRTEDYIIYTFTMNYLPRPLGSSPVVRTSQAAVIAECHYPRKHNVSSLALHPAWRPFSAVRMAQEFLYFTLRLMTDDFQHERPSHQYFLGDIINIEATVRQFFHVPLRVYVESCYAFPQLPPDVRPISYSFINDGCLIDARLTGSHSRFMPRTVDNKLQFQLEAFKFQAVDNGILHITCHLKASSAAHAIDTEHRACCWNNGWYEAGGVFDVCGSCESGLGAVPPPPPPPSDPKGGAGRPGRKIRDVSESEVFEWEGDVTLGPINIAEKMVV</sequence>
<keyword evidence="12 14" id="KW-1015">Disulfide bond</keyword>
<dbReference type="GO" id="GO:0032190">
    <property type="term" value="F:acrosin binding"/>
    <property type="evidence" value="ECO:0007669"/>
    <property type="project" value="TreeGrafter"/>
</dbReference>
<evidence type="ECO:0000256" key="12">
    <source>
        <dbReference type="ARBA" id="ARBA00023157"/>
    </source>
</evidence>
<feature type="chain" id="PRO_5042666723" description="Zona pellucida sperm-binding protein 3" evidence="14">
    <location>
        <begin position="20"/>
        <end position="465"/>
    </location>
</feature>
<dbReference type="GO" id="GO:0035805">
    <property type="term" value="C:egg coat"/>
    <property type="evidence" value="ECO:0007669"/>
    <property type="project" value="UniProtKB-SubCell"/>
</dbReference>
<evidence type="ECO:0000256" key="3">
    <source>
        <dbReference type="ARBA" id="ARBA00017980"/>
    </source>
</evidence>
<keyword evidence="11" id="KW-0472">Membrane</keyword>
<dbReference type="GO" id="GO:0035803">
    <property type="term" value="P:egg coat formation"/>
    <property type="evidence" value="ECO:0007669"/>
    <property type="project" value="UniProtKB-UniRule"/>
</dbReference>
<evidence type="ECO:0000256" key="8">
    <source>
        <dbReference type="ARBA" id="ARBA00022692"/>
    </source>
</evidence>
<comment type="similarity">
    <text evidence="2 14">Belongs to the ZP domain family. ZPC subfamily.</text>
</comment>
<dbReference type="PANTHER" id="PTHR11576:SF2">
    <property type="entry name" value="ZONA PELLUCIDA SPERM-BINDING PROTEIN 3"/>
    <property type="match status" value="1"/>
</dbReference>
<evidence type="ECO:0000259" key="16">
    <source>
        <dbReference type="PROSITE" id="PS51034"/>
    </source>
</evidence>
<keyword evidence="5 14" id="KW-0964">Secreted</keyword>
<evidence type="ECO:0000256" key="13">
    <source>
        <dbReference type="ARBA" id="ARBA00023180"/>
    </source>
</evidence>
<evidence type="ECO:0000313" key="18">
    <source>
        <dbReference type="Proteomes" id="UP000007635"/>
    </source>
</evidence>
<dbReference type="InterPro" id="IPR055356">
    <property type="entry name" value="ZP-N"/>
</dbReference>
<evidence type="ECO:0000256" key="6">
    <source>
        <dbReference type="ARBA" id="ARBA00022530"/>
    </source>
</evidence>
<dbReference type="FunFam" id="2.60.40.3210:FF:000001">
    <property type="entry name" value="Zona pellucida sperm-binding protein 3"/>
    <property type="match status" value="1"/>
</dbReference>
<dbReference type="Proteomes" id="UP000007635">
    <property type="component" value="Chromosome XIX"/>
</dbReference>
<dbReference type="PANTHER" id="PTHR11576">
    <property type="entry name" value="ZONA PELLUCIDA SPERM-BINDING PROTEIN 3"/>
    <property type="match status" value="1"/>
</dbReference>
<accession>A0AAQ4S7J0</accession>
<dbReference type="Ensembl" id="ENSGACT00000039832.1">
    <property type="protein sequence ID" value="ENSGACP00000070977.1"/>
    <property type="gene ID" value="ENSGACG00000012381.2"/>
</dbReference>
<dbReference type="GO" id="GO:2000344">
    <property type="term" value="P:positive regulation of acrosome reaction"/>
    <property type="evidence" value="ECO:0007669"/>
    <property type="project" value="UniProtKB-UniRule"/>
</dbReference>
<comment type="domain">
    <text evidence="14">The ZP domain is involved in the polymerization of the ZP proteins to form the zona pellucida.</text>
</comment>
<protein>
    <recommendedName>
        <fullName evidence="3 14">Zona pellucida sperm-binding protein 3</fullName>
    </recommendedName>
</protein>
<dbReference type="GO" id="GO:0005886">
    <property type="term" value="C:plasma membrane"/>
    <property type="evidence" value="ECO:0007669"/>
    <property type="project" value="UniProtKB-SubCell"/>
</dbReference>
<proteinExistence type="inferred from homology"/>
<keyword evidence="13" id="KW-0325">Glycoprotein</keyword>
<comment type="PTM">
    <text evidence="14">Proteolytically cleaved before the transmembrane segment to yield the secreted ectodomain incorporated in the zona pellucida.</text>
</comment>
<evidence type="ECO:0000256" key="1">
    <source>
        <dbReference type="ARBA" id="ARBA00004498"/>
    </source>
</evidence>